<dbReference type="Proteomes" id="UP000747110">
    <property type="component" value="Unassembled WGS sequence"/>
</dbReference>
<feature type="compositionally biased region" description="Acidic residues" evidence="1">
    <location>
        <begin position="15"/>
        <end position="24"/>
    </location>
</feature>
<feature type="compositionally biased region" description="Polar residues" evidence="1">
    <location>
        <begin position="540"/>
        <end position="550"/>
    </location>
</feature>
<organism evidence="2 3">
    <name type="scientific">Volvox reticuliferus</name>
    <dbReference type="NCBI Taxonomy" id="1737510"/>
    <lineage>
        <taxon>Eukaryota</taxon>
        <taxon>Viridiplantae</taxon>
        <taxon>Chlorophyta</taxon>
        <taxon>core chlorophytes</taxon>
        <taxon>Chlorophyceae</taxon>
        <taxon>CS clade</taxon>
        <taxon>Chlamydomonadales</taxon>
        <taxon>Volvocaceae</taxon>
        <taxon>Volvox</taxon>
    </lineage>
</organism>
<accession>A0A8J4CQM3</accession>
<feature type="region of interest" description="Disordered" evidence="1">
    <location>
        <begin position="134"/>
        <end position="164"/>
    </location>
</feature>
<proteinExistence type="predicted"/>
<reference evidence="2" key="1">
    <citation type="journal article" date="2021" name="Proc. Natl. Acad. Sci. U.S.A.">
        <title>Three genomes in the algal genus Volvox reveal the fate of a haploid sex-determining region after a transition to homothallism.</title>
        <authorList>
            <person name="Yamamoto K."/>
            <person name="Hamaji T."/>
            <person name="Kawai-Toyooka H."/>
            <person name="Matsuzaki R."/>
            <person name="Takahashi F."/>
            <person name="Nishimura Y."/>
            <person name="Kawachi M."/>
            <person name="Noguchi H."/>
            <person name="Minakuchi Y."/>
            <person name="Umen J.G."/>
            <person name="Toyoda A."/>
            <person name="Nozaki H."/>
        </authorList>
    </citation>
    <scope>NUCLEOTIDE SEQUENCE</scope>
    <source>
        <strain evidence="2">NIES-3786</strain>
    </source>
</reference>
<feature type="region of interest" description="Disordered" evidence="1">
    <location>
        <begin position="1"/>
        <end position="24"/>
    </location>
</feature>
<feature type="compositionally biased region" description="Polar residues" evidence="1">
    <location>
        <begin position="461"/>
        <end position="471"/>
    </location>
</feature>
<evidence type="ECO:0000313" key="3">
    <source>
        <dbReference type="Proteomes" id="UP000747110"/>
    </source>
</evidence>
<feature type="region of interest" description="Disordered" evidence="1">
    <location>
        <begin position="316"/>
        <end position="609"/>
    </location>
</feature>
<sequence length="803" mass="88696">MSEHPLEDLDGIWSSEEEDEQDVQPEDVPIAGNVVDEITWQRTPQGTELLRIISALIEMPTSNEDVQRLAGHVHNVLHLTAQGFIKLLKGVLARCEATKSDPCMRLQETFGRVSNPCLYTVLLGGFAELQQRQRERGRAAGASESLTAGDGELPPDGGPHTRKCGFPNELDKLLRKSDVDLVIREFSLKMYQERRCWAQVHIKGDEDSKQRVSRVLKNIMATMGIDREAHQKMDKTVRLQLHDRIYKKIRTCMHRIYLQSKLPKWFEDTCESHGIEMWHLNEGISSGMKDGLTEVDIMDNIVTATGVEAIAERQQQLQGHEHQYGGRWCQDRDNHDSDIRSKSKQRHLHIRSQQPGHRCTYGRAAGNDQSQVRGAQLAAHQNRCNPDAPSTSRGEAGAAARAPEDRRRSGRGTVGSQYDLPQHIAPAGMVETMERGPQPPPPPQQTHGNRVGGAQLAAHQNRCNPDAPSTSRGEAGAAARAPEDRRRSGRGTVGSQYDLPQHIAPAGMVETMERGPQPPPPPQQTHGNRAGGAQLAAHQNRCNPDAPSTSRGEAGAAARAPEDRRRSGRGTVGSQYDLPQHIAPAGMVETMERGPQPPPPPQQTHGNRVGDSTMVAAAVLESMRNWQEMDNMQQAGTEDPDCCNDRHLLGAICMNGGASCVQEVYEDGTNGYDFFIPETELQQEELDLAMMPPPLTHKVATIEDHRQKTLDRLLQSQRVTRSSAAAIAASHGAVGFHVPREASVDRDQRCHEDDEPALKRVRRLKNTQPSCDSTGVGTARVSEKLIRKGKGKLVTDSEMWNTL</sequence>
<gene>
    <name evidence="2" type="ORF">Vretifemale_14870</name>
</gene>
<dbReference type="EMBL" id="BNCP01000036">
    <property type="protein sequence ID" value="GIL86615.1"/>
    <property type="molecule type" value="Genomic_DNA"/>
</dbReference>
<comment type="caution">
    <text evidence="2">The sequence shown here is derived from an EMBL/GenBank/DDBJ whole genome shotgun (WGS) entry which is preliminary data.</text>
</comment>
<feature type="compositionally biased region" description="Polar residues" evidence="1">
    <location>
        <begin position="382"/>
        <end position="392"/>
    </location>
</feature>
<evidence type="ECO:0000256" key="1">
    <source>
        <dbReference type="SAM" id="MobiDB-lite"/>
    </source>
</evidence>
<evidence type="ECO:0000313" key="2">
    <source>
        <dbReference type="EMBL" id="GIL86615.1"/>
    </source>
</evidence>
<name>A0A8J4CQM3_9CHLO</name>
<dbReference type="AlphaFoldDB" id="A0A8J4CQM3"/>
<keyword evidence="3" id="KW-1185">Reference proteome</keyword>
<feature type="compositionally biased region" description="Basic and acidic residues" evidence="1">
    <location>
        <begin position="319"/>
        <end position="341"/>
    </location>
</feature>
<protein>
    <submittedName>
        <fullName evidence="2">Uncharacterized protein</fullName>
    </submittedName>
</protein>